<dbReference type="EMBL" id="JAULSN010000002">
    <property type="protein sequence ID" value="KAK3380656.1"/>
    <property type="molecule type" value="Genomic_DNA"/>
</dbReference>
<gene>
    <name evidence="9" type="ORF">B0T24DRAFT_697246</name>
</gene>
<comment type="subcellular location">
    <subcellularLocation>
        <location evidence="2">Endoplasmic reticulum</location>
    </subcellularLocation>
    <subcellularLocation>
        <location evidence="3">Membrane</location>
    </subcellularLocation>
    <subcellularLocation>
        <location evidence="1">Mitochondrion</location>
    </subcellularLocation>
</comment>
<keyword evidence="4" id="KW-0256">Endoplasmic reticulum</keyword>
<evidence type="ECO:0000256" key="7">
    <source>
        <dbReference type="SAM" id="MobiDB-lite"/>
    </source>
</evidence>
<dbReference type="GO" id="GO:0005739">
    <property type="term" value="C:mitochondrion"/>
    <property type="evidence" value="ECO:0007669"/>
    <property type="project" value="UniProtKB-SubCell"/>
</dbReference>
<dbReference type="SUPFAM" id="SSF52540">
    <property type="entry name" value="P-loop containing nucleoside triphosphate hydrolases"/>
    <property type="match status" value="1"/>
</dbReference>
<dbReference type="GO" id="GO:0043531">
    <property type="term" value="F:ADP binding"/>
    <property type="evidence" value="ECO:0007669"/>
    <property type="project" value="InterPro"/>
</dbReference>
<dbReference type="Gene3D" id="3.40.50.300">
    <property type="entry name" value="P-loop containing nucleotide triphosphate hydrolases"/>
    <property type="match status" value="1"/>
</dbReference>
<dbReference type="Pfam" id="PF00931">
    <property type="entry name" value="NB-ARC"/>
    <property type="match status" value="1"/>
</dbReference>
<reference evidence="9" key="1">
    <citation type="journal article" date="2023" name="Mol. Phylogenet. Evol.">
        <title>Genome-scale phylogeny and comparative genomics of the fungal order Sordariales.</title>
        <authorList>
            <person name="Hensen N."/>
            <person name="Bonometti L."/>
            <person name="Westerberg I."/>
            <person name="Brannstrom I.O."/>
            <person name="Guillou S."/>
            <person name="Cros-Aarteil S."/>
            <person name="Calhoun S."/>
            <person name="Haridas S."/>
            <person name="Kuo A."/>
            <person name="Mondo S."/>
            <person name="Pangilinan J."/>
            <person name="Riley R."/>
            <person name="LaButti K."/>
            <person name="Andreopoulos B."/>
            <person name="Lipzen A."/>
            <person name="Chen C."/>
            <person name="Yan M."/>
            <person name="Daum C."/>
            <person name="Ng V."/>
            <person name="Clum A."/>
            <person name="Steindorff A."/>
            <person name="Ohm R.A."/>
            <person name="Martin F."/>
            <person name="Silar P."/>
            <person name="Natvig D.O."/>
            <person name="Lalanne C."/>
            <person name="Gautier V."/>
            <person name="Ament-Velasquez S.L."/>
            <person name="Kruys A."/>
            <person name="Hutchinson M.I."/>
            <person name="Powell A.J."/>
            <person name="Barry K."/>
            <person name="Miller A.N."/>
            <person name="Grigoriev I.V."/>
            <person name="Debuchy R."/>
            <person name="Gladieux P."/>
            <person name="Hiltunen Thoren M."/>
            <person name="Johannesson H."/>
        </authorList>
    </citation>
    <scope>NUCLEOTIDE SEQUENCE</scope>
    <source>
        <strain evidence="9">CBS 958.72</strain>
    </source>
</reference>
<evidence type="ECO:0000313" key="10">
    <source>
        <dbReference type="Proteomes" id="UP001287356"/>
    </source>
</evidence>
<dbReference type="PANTHER" id="PTHR48182:SF2">
    <property type="entry name" value="PROTEIN SERAC1"/>
    <property type="match status" value="1"/>
</dbReference>
<dbReference type="InterPro" id="IPR052374">
    <property type="entry name" value="SERAC1"/>
</dbReference>
<keyword evidence="6" id="KW-0472">Membrane</keyword>
<evidence type="ECO:0000256" key="1">
    <source>
        <dbReference type="ARBA" id="ARBA00004173"/>
    </source>
</evidence>
<keyword evidence="10" id="KW-1185">Reference proteome</keyword>
<dbReference type="InterPro" id="IPR002182">
    <property type="entry name" value="NB-ARC"/>
</dbReference>
<comment type="caution">
    <text evidence="9">The sequence shown here is derived from an EMBL/GenBank/DDBJ whole genome shotgun (WGS) entry which is preliminary data.</text>
</comment>
<evidence type="ECO:0000256" key="2">
    <source>
        <dbReference type="ARBA" id="ARBA00004240"/>
    </source>
</evidence>
<feature type="region of interest" description="Disordered" evidence="7">
    <location>
        <begin position="1"/>
        <end position="56"/>
    </location>
</feature>
<accession>A0AAE0NFL6</accession>
<organism evidence="9 10">
    <name type="scientific">Lasiosphaeria ovina</name>
    <dbReference type="NCBI Taxonomy" id="92902"/>
    <lineage>
        <taxon>Eukaryota</taxon>
        <taxon>Fungi</taxon>
        <taxon>Dikarya</taxon>
        <taxon>Ascomycota</taxon>
        <taxon>Pezizomycotina</taxon>
        <taxon>Sordariomycetes</taxon>
        <taxon>Sordariomycetidae</taxon>
        <taxon>Sordariales</taxon>
        <taxon>Lasiosphaeriaceae</taxon>
        <taxon>Lasiosphaeria</taxon>
    </lineage>
</organism>
<dbReference type="GO" id="GO:0005783">
    <property type="term" value="C:endoplasmic reticulum"/>
    <property type="evidence" value="ECO:0007669"/>
    <property type="project" value="UniProtKB-SubCell"/>
</dbReference>
<dbReference type="GO" id="GO:0016020">
    <property type="term" value="C:membrane"/>
    <property type="evidence" value="ECO:0007669"/>
    <property type="project" value="UniProtKB-SubCell"/>
</dbReference>
<proteinExistence type="predicted"/>
<dbReference type="AlphaFoldDB" id="A0AAE0NFL6"/>
<evidence type="ECO:0000259" key="8">
    <source>
        <dbReference type="Pfam" id="PF00931"/>
    </source>
</evidence>
<reference evidence="9" key="2">
    <citation type="submission" date="2023-06" db="EMBL/GenBank/DDBJ databases">
        <authorList>
            <consortium name="Lawrence Berkeley National Laboratory"/>
            <person name="Haridas S."/>
            <person name="Hensen N."/>
            <person name="Bonometti L."/>
            <person name="Westerberg I."/>
            <person name="Brannstrom I.O."/>
            <person name="Guillou S."/>
            <person name="Cros-Aarteil S."/>
            <person name="Calhoun S."/>
            <person name="Kuo A."/>
            <person name="Mondo S."/>
            <person name="Pangilinan J."/>
            <person name="Riley R."/>
            <person name="Labutti K."/>
            <person name="Andreopoulos B."/>
            <person name="Lipzen A."/>
            <person name="Chen C."/>
            <person name="Yanf M."/>
            <person name="Daum C."/>
            <person name="Ng V."/>
            <person name="Clum A."/>
            <person name="Steindorff A."/>
            <person name="Ohm R."/>
            <person name="Martin F."/>
            <person name="Silar P."/>
            <person name="Natvig D."/>
            <person name="Lalanne C."/>
            <person name="Gautier V."/>
            <person name="Ament-Velasquez S.L."/>
            <person name="Kruys A."/>
            <person name="Hutchinson M.I."/>
            <person name="Powell A.J."/>
            <person name="Barry K."/>
            <person name="Miller A.N."/>
            <person name="Grigoriev I.V."/>
            <person name="Debuchy R."/>
            <person name="Gladieux P."/>
            <person name="Thoren M.H."/>
            <person name="Johannesson H."/>
        </authorList>
    </citation>
    <scope>NUCLEOTIDE SEQUENCE</scope>
    <source>
        <strain evidence="9">CBS 958.72</strain>
    </source>
</reference>
<feature type="compositionally biased region" description="Polar residues" evidence="7">
    <location>
        <begin position="105"/>
        <end position="121"/>
    </location>
</feature>
<dbReference type="SUPFAM" id="SSF53474">
    <property type="entry name" value="alpha/beta-Hydrolases"/>
    <property type="match status" value="1"/>
</dbReference>
<sequence>MAVVTDASPGNRGWGFTPSSGKKAAKRSGTPGPSGKDSKNSTNGTDGKDGKDGRDGADDLSAAAVTALRATLDALATTAAATIANAANTAATAATTAAANPTSANVSSLSGNSIQTQSRPLQETRPKSTGHLWLCDDLPLHIPESRIFLYQYNSTAVYGKDKGTFMDKANELLEAIRTEGDDMESLPIIFLGHSMGGLLIKQALINAHNNPKCTPLKDATTDLAFFATPHHGGDWKLVTLGGVAVQIAMALGFQKGDDVLETLKSRSIFSDVMEEHWKHQLLQYDIAVPGESARFGMPGDRENVVKLNADHVTICKFGPGQEDQDNFELVLGNIKDLYSNALKNRIRRRLEAPICIPSWSRHLFSGPHYRAEFETNYPGTLNDSRKNEPKIVGIWGSGGVGKSQLAMSYVQQYSTSYDAVFCIEAGQAASINLDLLGVYQSLPGSTPVQPQTDAEDIRRKVLTWFTGRPGKFMIVFDGADDLSRGDNNFVDLRKYFPGSPNVHVIITSRTKIAGKLSTFEGVEVGERDEPQAVDMFYQCAKIPKTVETEAHVRAIGKELGFLALAITLAGSYVSQTPRLSSNLSAYLKDFRRRRRELLHELPEKLVHQYEHSMMTAWETSHSAVETQMPLACRVLGILAFINYDDIFLGLFGLSFECGEKLIWTELISETDDFDMHSLEKCFAVLERYSLVRRQANKDSYSMHRLIYTWYYEWLMKNKRHDIWMLRIAALEILFIATRDMDKAAEARYKLRFVPHLSAYFDKSGHLEPDIQDIPKETLFMLPFMARFTFGNI</sequence>
<dbReference type="PANTHER" id="PTHR48182">
    <property type="entry name" value="PROTEIN SERAC1"/>
    <property type="match status" value="1"/>
</dbReference>
<evidence type="ECO:0000313" key="9">
    <source>
        <dbReference type="EMBL" id="KAK3380656.1"/>
    </source>
</evidence>
<evidence type="ECO:0000256" key="5">
    <source>
        <dbReference type="ARBA" id="ARBA00023128"/>
    </source>
</evidence>
<keyword evidence="5" id="KW-0496">Mitochondrion</keyword>
<feature type="domain" description="NB-ARC" evidence="8">
    <location>
        <begin position="385"/>
        <end position="511"/>
    </location>
</feature>
<dbReference type="Proteomes" id="UP001287356">
    <property type="component" value="Unassembled WGS sequence"/>
</dbReference>
<name>A0AAE0NFL6_9PEZI</name>
<protein>
    <recommendedName>
        <fullName evidence="8">NB-ARC domain-containing protein</fullName>
    </recommendedName>
</protein>
<dbReference type="InterPro" id="IPR027417">
    <property type="entry name" value="P-loop_NTPase"/>
</dbReference>
<feature type="region of interest" description="Disordered" evidence="7">
    <location>
        <begin position="101"/>
        <end position="127"/>
    </location>
</feature>
<feature type="compositionally biased region" description="Basic and acidic residues" evidence="7">
    <location>
        <begin position="46"/>
        <end position="56"/>
    </location>
</feature>
<dbReference type="Gene3D" id="3.40.50.1820">
    <property type="entry name" value="alpha/beta hydrolase"/>
    <property type="match status" value="1"/>
</dbReference>
<dbReference type="InterPro" id="IPR029058">
    <property type="entry name" value="AB_hydrolase_fold"/>
</dbReference>
<evidence type="ECO:0000256" key="3">
    <source>
        <dbReference type="ARBA" id="ARBA00004370"/>
    </source>
</evidence>
<evidence type="ECO:0000256" key="4">
    <source>
        <dbReference type="ARBA" id="ARBA00022824"/>
    </source>
</evidence>
<evidence type="ECO:0000256" key="6">
    <source>
        <dbReference type="ARBA" id="ARBA00023136"/>
    </source>
</evidence>